<dbReference type="PANTHER" id="PTHR39453">
    <property type="entry name" value="PHOSPHATE PROPANOYLTRANSFERASE"/>
    <property type="match status" value="1"/>
</dbReference>
<evidence type="ECO:0000256" key="10">
    <source>
        <dbReference type="PIRNR" id="PIRNR010130"/>
    </source>
</evidence>
<keyword evidence="5 10" id="KW-0808">Transferase</keyword>
<evidence type="ECO:0000313" key="12">
    <source>
        <dbReference type="Proteomes" id="UP000297253"/>
    </source>
</evidence>
<evidence type="ECO:0000313" key="11">
    <source>
        <dbReference type="EMBL" id="TFU98637.1"/>
    </source>
</evidence>
<comment type="cofactor">
    <cofactor evidence="1">
        <name>Zn(2+)</name>
        <dbReference type="ChEBI" id="CHEBI:29105"/>
    </cofactor>
</comment>
<sequence length="211" mass="23248">MSLDQLVDKIVEKIQDELESRESFEVEASGRHVHLSQKDLDTLFGHGYQLTKAKDLSQPGQYACQERLTVLGPKGSFHNVVILGPVRGESQVEVSLTDCLQLGTKAPIRESGDIEGTPGVILANGNKVVSLDKGLIVAKRHVHMTPEDAARAGVENHEIVQVKVEGERPLIFDDVVIRVSPKFATYMHIDYDEANACGFKKGTRGHIIKKK</sequence>
<dbReference type="EC" id="2.3.1.222" evidence="3 10"/>
<accession>A0A4Y9JCS5</accession>
<evidence type="ECO:0000256" key="7">
    <source>
        <dbReference type="ARBA" id="ARBA00022833"/>
    </source>
</evidence>
<gene>
    <name evidence="11" type="primary">pduL</name>
    <name evidence="11" type="ORF">E4T82_02435</name>
</gene>
<evidence type="ECO:0000256" key="9">
    <source>
        <dbReference type="ARBA" id="ARBA00047589"/>
    </source>
</evidence>
<dbReference type="EMBL" id="SPPD01000002">
    <property type="protein sequence ID" value="TFU98637.1"/>
    <property type="molecule type" value="Genomic_DNA"/>
</dbReference>
<comment type="function">
    <text evidence="10">Involved in 1,2-propanediol (1,2-PD) degradation by catalyzing the conversion of propanoyl-CoA to propanoyl-phosphate.</text>
</comment>
<keyword evidence="7" id="KW-0862">Zinc</keyword>
<dbReference type="OrthoDB" id="9784365at2"/>
<protein>
    <recommendedName>
        <fullName evidence="4 10">Phosphate propanoyltransferase</fullName>
        <ecNumber evidence="3 10">2.3.1.222</ecNumber>
    </recommendedName>
</protein>
<keyword evidence="6" id="KW-0479">Metal-binding</keyword>
<evidence type="ECO:0000256" key="2">
    <source>
        <dbReference type="ARBA" id="ARBA00007342"/>
    </source>
</evidence>
<dbReference type="PANTHER" id="PTHR39453:SF1">
    <property type="entry name" value="PHOSPHATE PROPANOYLTRANSFERASE"/>
    <property type="match status" value="1"/>
</dbReference>
<dbReference type="GO" id="GO:0051144">
    <property type="term" value="P:1,2-propanediol catabolic process"/>
    <property type="evidence" value="ECO:0007669"/>
    <property type="project" value="UniProtKB-UniPathway"/>
</dbReference>
<comment type="catalytic activity">
    <reaction evidence="9 10">
        <text>propanoyl-CoA + phosphate = propanoyl phosphate + CoA</text>
        <dbReference type="Rhea" id="RHEA:28046"/>
        <dbReference type="ChEBI" id="CHEBI:43474"/>
        <dbReference type="ChEBI" id="CHEBI:57287"/>
        <dbReference type="ChEBI" id="CHEBI:57392"/>
        <dbReference type="ChEBI" id="CHEBI:58933"/>
        <dbReference type="EC" id="2.3.1.222"/>
    </reaction>
</comment>
<evidence type="ECO:0000256" key="6">
    <source>
        <dbReference type="ARBA" id="ARBA00022723"/>
    </source>
</evidence>
<comment type="similarity">
    <text evidence="2 10">Belongs to the PduL family.</text>
</comment>
<proteinExistence type="inferred from homology"/>
<evidence type="ECO:0000256" key="1">
    <source>
        <dbReference type="ARBA" id="ARBA00001947"/>
    </source>
</evidence>
<dbReference type="UniPathway" id="UPA00621"/>
<dbReference type="PIRSF" id="PIRSF010130">
    <property type="entry name" value="PduL"/>
    <property type="match status" value="1"/>
</dbReference>
<evidence type="ECO:0000256" key="8">
    <source>
        <dbReference type="ARBA" id="ARBA00023315"/>
    </source>
</evidence>
<dbReference type="InterPro" id="IPR008300">
    <property type="entry name" value="PTAC"/>
</dbReference>
<comment type="caution">
    <text evidence="11">The sequence shown here is derived from an EMBL/GenBank/DDBJ whole genome shotgun (WGS) entry which is preliminary data.</text>
</comment>
<name>A0A4Y9JCS5_9STRE</name>
<dbReference type="Proteomes" id="UP000297253">
    <property type="component" value="Unassembled WGS sequence"/>
</dbReference>
<dbReference type="GO" id="GO:0016747">
    <property type="term" value="F:acyltransferase activity, transferring groups other than amino-acyl groups"/>
    <property type="evidence" value="ECO:0007669"/>
    <property type="project" value="InterPro"/>
</dbReference>
<dbReference type="AlphaFoldDB" id="A0A4Y9JCS5"/>
<evidence type="ECO:0000256" key="4">
    <source>
        <dbReference type="ARBA" id="ARBA00020837"/>
    </source>
</evidence>
<dbReference type="Pfam" id="PF06130">
    <property type="entry name" value="PTAC"/>
    <property type="match status" value="1"/>
</dbReference>
<organism evidence="11 12">
    <name type="scientific">Streptococcus cuniculi</name>
    <dbReference type="NCBI Taxonomy" id="1432788"/>
    <lineage>
        <taxon>Bacteria</taxon>
        <taxon>Bacillati</taxon>
        <taxon>Bacillota</taxon>
        <taxon>Bacilli</taxon>
        <taxon>Lactobacillales</taxon>
        <taxon>Streptococcaceae</taxon>
        <taxon>Streptococcus</taxon>
    </lineage>
</organism>
<evidence type="ECO:0000256" key="3">
    <source>
        <dbReference type="ARBA" id="ARBA00012206"/>
    </source>
</evidence>
<dbReference type="GO" id="GO:0046872">
    <property type="term" value="F:metal ion binding"/>
    <property type="evidence" value="ECO:0007669"/>
    <property type="project" value="UniProtKB-KW"/>
</dbReference>
<comment type="pathway">
    <text evidence="10">Polyol metabolism; 1,2-propanediol degradation.</text>
</comment>
<evidence type="ECO:0000256" key="5">
    <source>
        <dbReference type="ARBA" id="ARBA00022679"/>
    </source>
</evidence>
<dbReference type="RefSeq" id="WP_135181305.1">
    <property type="nucleotide sequence ID" value="NZ_JADGKZ010000002.1"/>
</dbReference>
<keyword evidence="8 10" id="KW-0012">Acyltransferase</keyword>
<dbReference type="NCBIfam" id="NF011652">
    <property type="entry name" value="PRK15070.1"/>
    <property type="match status" value="1"/>
</dbReference>
<dbReference type="NCBIfam" id="NF040837">
    <property type="entry name" value="BMC_EutD_Gpos"/>
    <property type="match status" value="1"/>
</dbReference>
<reference evidence="11 12" key="1">
    <citation type="submission" date="2019-03" db="EMBL/GenBank/DDBJ databases">
        <title>Diversity of the mouse oral microbiome.</title>
        <authorList>
            <person name="Joseph S."/>
            <person name="Aduse-Opoku J."/>
            <person name="Curtis M."/>
            <person name="Wade W."/>
            <person name="Hashim A."/>
        </authorList>
    </citation>
    <scope>NUCLEOTIDE SEQUENCE [LARGE SCALE GENOMIC DNA]</scope>
    <source>
        <strain evidence="11 12">WM131</strain>
    </source>
</reference>